<evidence type="ECO:0000256" key="4">
    <source>
        <dbReference type="ARBA" id="ARBA00049985"/>
    </source>
</evidence>
<evidence type="ECO:0000313" key="7">
    <source>
        <dbReference type="Proteomes" id="UP000654482"/>
    </source>
</evidence>
<dbReference type="SMART" id="SM00382">
    <property type="entry name" value="AAA"/>
    <property type="match status" value="1"/>
</dbReference>
<dbReference type="Pfam" id="PF13732">
    <property type="entry name" value="DrrA1-3_C"/>
    <property type="match status" value="1"/>
</dbReference>
<dbReference type="PROSITE" id="PS50893">
    <property type="entry name" value="ABC_TRANSPORTER_2"/>
    <property type="match status" value="1"/>
</dbReference>
<evidence type="ECO:0000256" key="1">
    <source>
        <dbReference type="ARBA" id="ARBA00022448"/>
    </source>
</evidence>
<keyword evidence="1" id="KW-0813">Transport</keyword>
<reference evidence="6" key="1">
    <citation type="submission" date="2020-10" db="EMBL/GenBank/DDBJ databases">
        <authorList>
            <person name="Castelo-Branco R."/>
            <person name="Eusebio N."/>
            <person name="Adriana R."/>
            <person name="Vieira A."/>
            <person name="Brugerolle De Fraissinette N."/>
            <person name="Rezende De Castro R."/>
            <person name="Schneider M.P."/>
            <person name="Vasconcelos V."/>
            <person name="Leao P.N."/>
        </authorList>
    </citation>
    <scope>NUCLEOTIDE SEQUENCE</scope>
    <source>
        <strain evidence="6">LEGE 07157</strain>
    </source>
</reference>
<evidence type="ECO:0000259" key="5">
    <source>
        <dbReference type="PROSITE" id="PS50893"/>
    </source>
</evidence>
<evidence type="ECO:0000313" key="6">
    <source>
        <dbReference type="EMBL" id="MBE9114425.1"/>
    </source>
</evidence>
<keyword evidence="7" id="KW-1185">Reference proteome</keyword>
<comment type="caution">
    <text evidence="6">The sequence shown here is derived from an EMBL/GenBank/DDBJ whole genome shotgun (WGS) entry which is preliminary data.</text>
</comment>
<dbReference type="InterPro" id="IPR003439">
    <property type="entry name" value="ABC_transporter-like_ATP-bd"/>
</dbReference>
<dbReference type="GO" id="GO:1900753">
    <property type="term" value="P:doxorubicin transport"/>
    <property type="evidence" value="ECO:0007669"/>
    <property type="project" value="InterPro"/>
</dbReference>
<protein>
    <submittedName>
        <fullName evidence="6">ATP-binding cassette domain-containing protein</fullName>
    </submittedName>
</protein>
<dbReference type="AlphaFoldDB" id="A0A8J7DUT7"/>
<dbReference type="NCBIfam" id="TIGR01188">
    <property type="entry name" value="drrA"/>
    <property type="match status" value="1"/>
</dbReference>
<dbReference type="SUPFAM" id="SSF52540">
    <property type="entry name" value="P-loop containing nucleoside triphosphate hydrolases"/>
    <property type="match status" value="1"/>
</dbReference>
<keyword evidence="3 6" id="KW-0067">ATP-binding</keyword>
<gene>
    <name evidence="6" type="ORF">IQ249_00805</name>
</gene>
<name>A0A8J7DUT7_9CYAN</name>
<dbReference type="EMBL" id="JADEWZ010000001">
    <property type="protein sequence ID" value="MBE9114425.1"/>
    <property type="molecule type" value="Genomic_DNA"/>
</dbReference>
<dbReference type="InterPro" id="IPR005894">
    <property type="entry name" value="DrrA"/>
</dbReference>
<dbReference type="Proteomes" id="UP000654482">
    <property type="component" value="Unassembled WGS sequence"/>
</dbReference>
<evidence type="ECO:0000256" key="3">
    <source>
        <dbReference type="ARBA" id="ARBA00022840"/>
    </source>
</evidence>
<dbReference type="GO" id="GO:0005524">
    <property type="term" value="F:ATP binding"/>
    <property type="evidence" value="ECO:0007669"/>
    <property type="project" value="UniProtKB-KW"/>
</dbReference>
<sequence length="339" mass="37087">MAAAVLIETLKKSYGSIPAVKDISFKVERGEIFGLLGPNGAGKTTTIRCLCTLTKPDGGKVEVCGIDAIAQPKLARRRLGYIAQEVALDKVLTGRELLQLQAALYHLPSAAAKERIEQLLTLLGLTDYAEQKTGTYSGGLRKRLDLAAGLLHQPDLLVLDEPTVGLDIESRVVVWDFLRQLREAGTTVLITSHYLEEIDALADRLAIIDRGVVIAEGTPSQLKDRVGGDRVTLRIREFTAEEEAIQAKDKLQTLPFVEEIIVNTAQGNTLNLVVKRQSNPLSQIETTLTEMDLPIFSMAQSRPSLDDVYLAATGRTLMDEELAAAGSRDLKKEKKQAMK</sequence>
<dbReference type="InterPro" id="IPR027417">
    <property type="entry name" value="P-loop_NTPase"/>
</dbReference>
<dbReference type="PANTHER" id="PTHR43582:SF5">
    <property type="entry name" value="ABC TRANSPORTER"/>
    <property type="match status" value="1"/>
</dbReference>
<dbReference type="InterPro" id="IPR003593">
    <property type="entry name" value="AAA+_ATPase"/>
</dbReference>
<dbReference type="GO" id="GO:0016887">
    <property type="term" value="F:ATP hydrolysis activity"/>
    <property type="evidence" value="ECO:0007669"/>
    <property type="project" value="InterPro"/>
</dbReference>
<dbReference type="Pfam" id="PF00005">
    <property type="entry name" value="ABC_tran"/>
    <property type="match status" value="1"/>
</dbReference>
<dbReference type="Gene3D" id="3.40.50.300">
    <property type="entry name" value="P-loop containing nucleotide triphosphate hydrolases"/>
    <property type="match status" value="1"/>
</dbReference>
<dbReference type="RefSeq" id="WP_194027503.1">
    <property type="nucleotide sequence ID" value="NZ_JADEWZ010000001.1"/>
</dbReference>
<keyword evidence="2" id="KW-0547">Nucleotide-binding</keyword>
<comment type="similarity">
    <text evidence="4">Belongs to the ABC transporter superfamily. Drug exporter-1 (DrugE1) (TC 3.A.1.105) family.</text>
</comment>
<dbReference type="GO" id="GO:0043215">
    <property type="term" value="P:daunorubicin transport"/>
    <property type="evidence" value="ECO:0007669"/>
    <property type="project" value="InterPro"/>
</dbReference>
<dbReference type="PANTHER" id="PTHR43582">
    <property type="entry name" value="LINEARMYCIN RESISTANCE ATP-BINDING PROTEIN LNRL"/>
    <property type="match status" value="1"/>
</dbReference>
<proteinExistence type="inferred from homology"/>
<feature type="domain" description="ABC transporter" evidence="5">
    <location>
        <begin position="5"/>
        <end position="235"/>
    </location>
</feature>
<organism evidence="6 7">
    <name type="scientific">Lusitaniella coriacea LEGE 07157</name>
    <dbReference type="NCBI Taxonomy" id="945747"/>
    <lineage>
        <taxon>Bacteria</taxon>
        <taxon>Bacillati</taxon>
        <taxon>Cyanobacteriota</taxon>
        <taxon>Cyanophyceae</taxon>
        <taxon>Spirulinales</taxon>
        <taxon>Lusitaniellaceae</taxon>
        <taxon>Lusitaniella</taxon>
    </lineage>
</organism>
<evidence type="ECO:0000256" key="2">
    <source>
        <dbReference type="ARBA" id="ARBA00022741"/>
    </source>
</evidence>
<dbReference type="InterPro" id="IPR025302">
    <property type="entry name" value="DrrA1/2-like_C"/>
</dbReference>
<accession>A0A8J7DUT7</accession>